<proteinExistence type="predicted"/>
<feature type="compositionally biased region" description="Low complexity" evidence="1">
    <location>
        <begin position="267"/>
        <end position="292"/>
    </location>
</feature>
<dbReference type="EMBL" id="NRDI02000017">
    <property type="protein sequence ID" value="KAI1510243.1"/>
    <property type="molecule type" value="Genomic_DNA"/>
</dbReference>
<gene>
    <name evidence="2" type="ORF">Ptr86124_010689</name>
</gene>
<feature type="compositionally biased region" description="Basic and acidic residues" evidence="1">
    <location>
        <begin position="46"/>
        <end position="56"/>
    </location>
</feature>
<comment type="caution">
    <text evidence="2">The sequence shown here is derived from an EMBL/GenBank/DDBJ whole genome shotgun (WGS) entry which is preliminary data.</text>
</comment>
<feature type="compositionally biased region" description="Pro residues" evidence="1">
    <location>
        <begin position="107"/>
        <end position="116"/>
    </location>
</feature>
<accession>A0A922N5M8</accession>
<dbReference type="Proteomes" id="UP000249757">
    <property type="component" value="Unassembled WGS sequence"/>
</dbReference>
<reference evidence="3" key="1">
    <citation type="journal article" date="2022" name="Microb. Genom.">
        <title>A global pangenome for the wheat fungal pathogen Pyrenophora tritici-repentis and prediction of effector protein structural homology.</title>
        <authorList>
            <person name="Moolhuijzen P.M."/>
            <person name="See P.T."/>
            <person name="Shi G."/>
            <person name="Powell H.R."/>
            <person name="Cockram J."/>
            <person name="Jorgensen L.N."/>
            <person name="Benslimane H."/>
            <person name="Strelkov S.E."/>
            <person name="Turner J."/>
            <person name="Liu Z."/>
            <person name="Moffat C.S."/>
        </authorList>
    </citation>
    <scope>NUCLEOTIDE SEQUENCE [LARGE SCALE GENOMIC DNA]</scope>
</reference>
<keyword evidence="3" id="KW-1185">Reference proteome</keyword>
<dbReference type="OrthoDB" id="3438274at2759"/>
<name>A0A922N5M8_9PLEO</name>
<protein>
    <submittedName>
        <fullName evidence="2">Uncharacterized protein</fullName>
    </submittedName>
</protein>
<evidence type="ECO:0000313" key="2">
    <source>
        <dbReference type="EMBL" id="KAI1510243.1"/>
    </source>
</evidence>
<evidence type="ECO:0000256" key="1">
    <source>
        <dbReference type="SAM" id="MobiDB-lite"/>
    </source>
</evidence>
<evidence type="ECO:0000313" key="3">
    <source>
        <dbReference type="Proteomes" id="UP000249757"/>
    </source>
</evidence>
<feature type="region of interest" description="Disordered" evidence="1">
    <location>
        <begin position="253"/>
        <end position="292"/>
    </location>
</feature>
<dbReference type="AlphaFoldDB" id="A0A922N5M8"/>
<sequence length="374" mass="40475">MSSGRHTESGPSRSRQRVEDDGYNYFDESNVEVPVVFSSNGKAKAKVKEPAYEGKGKGKAPVVQEPEEEGEGEGTTHLSTPATKAGISYDDYHFSDTSIDYDSTPTPSSPTHPTPTPSRLSKNIVAFDPNNANPYTMPTDPVDPNLSLLQARTLKNSVTALPATLIPPAQLPAPSSSDPEVQLITSLRDDKKMKWMDIAIQLNAARQDRNKAPVWNPASVYSRYILAAPMTATPVAEIGFDAKDYTYLRDPGQVLVQPGSTPTSADPSVPGSAAATSSAPGSSAAKPKAKVAVPRAGRKRVKNLENAIELKDNVRQPATAEELEELKGEARMQMLIEAVAKVERNFWTLVADEVDRVGGVKYEGKVLANRWFEL</sequence>
<feature type="region of interest" description="Disordered" evidence="1">
    <location>
        <begin position="1"/>
        <end position="120"/>
    </location>
</feature>
<organism evidence="2 3">
    <name type="scientific">Pyrenophora tritici-repentis</name>
    <dbReference type="NCBI Taxonomy" id="45151"/>
    <lineage>
        <taxon>Eukaryota</taxon>
        <taxon>Fungi</taxon>
        <taxon>Dikarya</taxon>
        <taxon>Ascomycota</taxon>
        <taxon>Pezizomycotina</taxon>
        <taxon>Dothideomycetes</taxon>
        <taxon>Pleosporomycetidae</taxon>
        <taxon>Pleosporales</taxon>
        <taxon>Pleosporineae</taxon>
        <taxon>Pleosporaceae</taxon>
        <taxon>Pyrenophora</taxon>
    </lineage>
</organism>
<feature type="compositionally biased region" description="Low complexity" evidence="1">
    <location>
        <begin position="95"/>
        <end position="106"/>
    </location>
</feature>